<organism evidence="3 4">
    <name type="scientific">Variovorax terrae</name>
    <dbReference type="NCBI Taxonomy" id="2923278"/>
    <lineage>
        <taxon>Bacteria</taxon>
        <taxon>Pseudomonadati</taxon>
        <taxon>Pseudomonadota</taxon>
        <taxon>Betaproteobacteria</taxon>
        <taxon>Burkholderiales</taxon>
        <taxon>Comamonadaceae</taxon>
        <taxon>Variovorax</taxon>
    </lineage>
</organism>
<feature type="transmembrane region" description="Helical" evidence="2">
    <location>
        <begin position="108"/>
        <end position="127"/>
    </location>
</feature>
<evidence type="ECO:0000256" key="1">
    <source>
        <dbReference type="ARBA" id="ARBA00005254"/>
    </source>
</evidence>
<dbReference type="AlphaFoldDB" id="A0A9X1VSX8"/>
<name>A0A9X1VSX8_9BURK</name>
<dbReference type="CDD" id="cd06558">
    <property type="entry name" value="crotonase-like"/>
    <property type="match status" value="1"/>
</dbReference>
<protein>
    <submittedName>
        <fullName evidence="3">Enoyl-CoA hydratase-related protein</fullName>
    </submittedName>
</protein>
<keyword evidence="2" id="KW-0472">Membrane</keyword>
<proteinExistence type="inferred from homology"/>
<reference evidence="3" key="1">
    <citation type="submission" date="2022-03" db="EMBL/GenBank/DDBJ databases">
        <authorList>
            <person name="Woo C.Y."/>
        </authorList>
    </citation>
    <scope>NUCLEOTIDE SEQUENCE</scope>
    <source>
        <strain evidence="3">CYS-02</strain>
    </source>
</reference>
<sequence>MQANEQTSTAAMSPSNDVLIQLDAGVLLVTLNRPDRLNALTTDSANAYMQIMLDASVNPEVRVIVVTGAGKGFCAGADMGYLAQLKDGQPRAEKLQRHWFTTQIPKPVIAAINGACVGIGFVIAMMCDMRIAARSARVGAGFARLGLPLENGVAWPLVRSLGYSRAFQHLAVGTLQSGDALLQSGLVNEVVDDAQLLPRAMELAHEIADNCSPRSLATLKRQLLRAAQSSLPEADRLSDGLMKAALAGDDFKEAMAAKKEMRAPAFAPLLDESVWWPSEVEGQIGK</sequence>
<dbReference type="GO" id="GO:0003824">
    <property type="term" value="F:catalytic activity"/>
    <property type="evidence" value="ECO:0007669"/>
    <property type="project" value="UniProtKB-ARBA"/>
</dbReference>
<dbReference type="PANTHER" id="PTHR43802:SF1">
    <property type="entry name" value="IP11341P-RELATED"/>
    <property type="match status" value="1"/>
</dbReference>
<dbReference type="SUPFAM" id="SSF52096">
    <property type="entry name" value="ClpP/crotonase"/>
    <property type="match status" value="1"/>
</dbReference>
<dbReference type="RefSeq" id="WP_243304541.1">
    <property type="nucleotide sequence ID" value="NZ_JALGBI010000001.1"/>
</dbReference>
<accession>A0A9X1VSX8</accession>
<keyword evidence="2" id="KW-0812">Transmembrane</keyword>
<comment type="similarity">
    <text evidence="1">Belongs to the enoyl-CoA hydratase/isomerase family.</text>
</comment>
<dbReference type="Proteomes" id="UP001139447">
    <property type="component" value="Unassembled WGS sequence"/>
</dbReference>
<dbReference type="PANTHER" id="PTHR43802">
    <property type="entry name" value="ENOYL-COA HYDRATASE"/>
    <property type="match status" value="1"/>
</dbReference>
<keyword evidence="2" id="KW-1133">Transmembrane helix</keyword>
<evidence type="ECO:0000313" key="4">
    <source>
        <dbReference type="Proteomes" id="UP001139447"/>
    </source>
</evidence>
<gene>
    <name evidence="3" type="ORF">MMF98_03970</name>
</gene>
<comment type="caution">
    <text evidence="3">The sequence shown here is derived from an EMBL/GenBank/DDBJ whole genome shotgun (WGS) entry which is preliminary data.</text>
</comment>
<evidence type="ECO:0000313" key="3">
    <source>
        <dbReference type="EMBL" id="MCJ0762360.1"/>
    </source>
</evidence>
<dbReference type="Pfam" id="PF00378">
    <property type="entry name" value="ECH_1"/>
    <property type="match status" value="1"/>
</dbReference>
<dbReference type="InterPro" id="IPR029045">
    <property type="entry name" value="ClpP/crotonase-like_dom_sf"/>
</dbReference>
<dbReference type="InterPro" id="IPR001753">
    <property type="entry name" value="Enoyl-CoA_hydra/iso"/>
</dbReference>
<keyword evidence="4" id="KW-1185">Reference proteome</keyword>
<evidence type="ECO:0000256" key="2">
    <source>
        <dbReference type="SAM" id="Phobius"/>
    </source>
</evidence>
<dbReference type="EMBL" id="JALGBI010000001">
    <property type="protein sequence ID" value="MCJ0762360.1"/>
    <property type="molecule type" value="Genomic_DNA"/>
</dbReference>
<dbReference type="Gene3D" id="3.90.226.10">
    <property type="entry name" value="2-enoyl-CoA Hydratase, Chain A, domain 1"/>
    <property type="match status" value="1"/>
</dbReference>